<comment type="subcellular location">
    <subcellularLocation>
        <location evidence="4">Cytoplasm</location>
    </subcellularLocation>
    <subcellularLocation>
        <location evidence="4">Nucleus</location>
    </subcellularLocation>
</comment>
<dbReference type="PROSITE" id="PS00854">
    <property type="entry name" value="PROTEASOME_BETA_1"/>
    <property type="match status" value="1"/>
</dbReference>
<sequence>MESSVALKGNDFVIIGTDSSVKNSYLVLKREEDKFYNINNKVVFTYLGDQGDAFRTSSFINEKLIYEEIQNNVEITPKVTANVIQKTLYDNLRSHPKNCYFLVGGLSQDGPELYSVDLYGSLHENDFMAVGISTYFCYGVLDKEYHKNITKEDGIKIIQKCFYVLKQRCSVDISNIEIKIVSKEGVETINKVL</sequence>
<proteinExistence type="inferred from homology"/>
<dbReference type="Gene3D" id="3.60.20.10">
    <property type="entry name" value="Glutamine Phosphoribosylpyrophosphate, subunit 1, domain 1"/>
    <property type="match status" value="1"/>
</dbReference>
<comment type="subunit">
    <text evidence="3">The 26S proteasome consists of a 20S proteasome core and two 19S regulatory subunits. The 20S proteasome core is composed of 28 subunits that are arranged in four stacked rings, resulting in a barrel-shaped structure. The two end rings are each formed by seven alpha subunits, and the two central rings are each formed by seven beta subunits. The catalytic chamber with the active sites is on the inside of the barrel.</text>
</comment>
<dbReference type="RefSeq" id="XP_065331327.1">
    <property type="nucleotide sequence ID" value="XM_065475255.1"/>
</dbReference>
<dbReference type="GO" id="GO:0005737">
    <property type="term" value="C:cytoplasm"/>
    <property type="evidence" value="ECO:0007669"/>
    <property type="project" value="UniProtKB-SubCell"/>
</dbReference>
<keyword evidence="4" id="KW-0539">Nucleus</keyword>
<reference evidence="5" key="1">
    <citation type="journal article" date="2024" name="BMC Genomics">
        <title>Functional annotation of a divergent genome using sequence and structure-based similarity.</title>
        <authorList>
            <person name="Svedberg D."/>
            <person name="Winiger R.R."/>
            <person name="Berg A."/>
            <person name="Sharma H."/>
            <person name="Tellgren-Roth C."/>
            <person name="Debrunner-Vossbrinck B.A."/>
            <person name="Vossbrinck C.R."/>
            <person name="Barandun J."/>
        </authorList>
    </citation>
    <scope>NUCLEOTIDE SEQUENCE</scope>
    <source>
        <strain evidence="5">Illinois isolate</strain>
    </source>
</reference>
<dbReference type="InterPro" id="IPR029055">
    <property type="entry name" value="Ntn_hydrolases_N"/>
</dbReference>
<dbReference type="PANTHER" id="PTHR32194">
    <property type="entry name" value="METALLOPROTEASE TLDD"/>
    <property type="match status" value="1"/>
</dbReference>
<dbReference type="AlphaFoldDB" id="A0AAX4JGR7"/>
<evidence type="ECO:0000313" key="5">
    <source>
        <dbReference type="EMBL" id="WUR05182.1"/>
    </source>
</evidence>
<protein>
    <recommendedName>
        <fullName evidence="4">Proteasome subunit beta</fullName>
    </recommendedName>
</protein>
<dbReference type="PANTHER" id="PTHR32194:SF2">
    <property type="entry name" value="PROTEASOME SUBUNIT BETA TYPE-1"/>
    <property type="match status" value="1"/>
</dbReference>
<dbReference type="GO" id="GO:0051603">
    <property type="term" value="P:proteolysis involved in protein catabolic process"/>
    <property type="evidence" value="ECO:0007669"/>
    <property type="project" value="InterPro"/>
</dbReference>
<keyword evidence="6" id="KW-1185">Reference proteome</keyword>
<evidence type="ECO:0000256" key="1">
    <source>
        <dbReference type="ARBA" id="ARBA00022490"/>
    </source>
</evidence>
<dbReference type="PROSITE" id="PS51476">
    <property type="entry name" value="PROTEASOME_BETA_2"/>
    <property type="match status" value="1"/>
</dbReference>
<comment type="function">
    <text evidence="4">Component of the proteasome, a multicatalytic proteinase complex which is characterized by its ability to cleave peptides with Arg, Phe, Tyr, Leu, and Glu adjacent to the leaving group at neutral or slightly basic pH. The proteasome has an ATP-dependent proteolytic activity.</text>
</comment>
<evidence type="ECO:0000256" key="3">
    <source>
        <dbReference type="ARBA" id="ARBA00026071"/>
    </source>
</evidence>
<gene>
    <name evidence="5" type="ORF">VNE69_12167</name>
</gene>
<evidence type="ECO:0000256" key="4">
    <source>
        <dbReference type="RuleBase" id="RU004203"/>
    </source>
</evidence>
<name>A0AAX4JGR7_9MICR</name>
<dbReference type="Pfam" id="PF00227">
    <property type="entry name" value="Proteasome"/>
    <property type="match status" value="1"/>
</dbReference>
<organism evidence="5 6">
    <name type="scientific">Vairimorpha necatrix</name>
    <dbReference type="NCBI Taxonomy" id="6039"/>
    <lineage>
        <taxon>Eukaryota</taxon>
        <taxon>Fungi</taxon>
        <taxon>Fungi incertae sedis</taxon>
        <taxon>Microsporidia</taxon>
        <taxon>Nosematidae</taxon>
        <taxon>Vairimorpha</taxon>
    </lineage>
</organism>
<dbReference type="SUPFAM" id="SSF56235">
    <property type="entry name" value="N-terminal nucleophile aminohydrolases (Ntn hydrolases)"/>
    <property type="match status" value="1"/>
</dbReference>
<dbReference type="Proteomes" id="UP001334084">
    <property type="component" value="Chromosome 12"/>
</dbReference>
<keyword evidence="2 4" id="KW-0647">Proteasome</keyword>
<dbReference type="KEGG" id="vnx:VNE69_12167"/>
<dbReference type="EMBL" id="CP142737">
    <property type="protein sequence ID" value="WUR05182.1"/>
    <property type="molecule type" value="Genomic_DNA"/>
</dbReference>
<dbReference type="InterPro" id="IPR023333">
    <property type="entry name" value="Proteasome_suB-type"/>
</dbReference>
<dbReference type="InterPro" id="IPR001353">
    <property type="entry name" value="Proteasome_sua/b"/>
</dbReference>
<keyword evidence="1 4" id="KW-0963">Cytoplasm</keyword>
<dbReference type="GO" id="GO:0019774">
    <property type="term" value="C:proteasome core complex, beta-subunit complex"/>
    <property type="evidence" value="ECO:0007669"/>
    <property type="project" value="UniProtKB-ARBA"/>
</dbReference>
<evidence type="ECO:0000313" key="6">
    <source>
        <dbReference type="Proteomes" id="UP001334084"/>
    </source>
</evidence>
<accession>A0AAX4JGR7</accession>
<comment type="subunit">
    <text evidence="4">Component of the proteasome complex.</text>
</comment>
<evidence type="ECO:0000256" key="2">
    <source>
        <dbReference type="ARBA" id="ARBA00022942"/>
    </source>
</evidence>
<dbReference type="GeneID" id="90543029"/>
<comment type="similarity">
    <text evidence="4">Belongs to the peptidase T1B family.</text>
</comment>
<dbReference type="GO" id="GO:0005634">
    <property type="term" value="C:nucleus"/>
    <property type="evidence" value="ECO:0007669"/>
    <property type="project" value="UniProtKB-SubCell"/>
</dbReference>
<dbReference type="InterPro" id="IPR016050">
    <property type="entry name" value="Proteasome_bsu_CS"/>
</dbReference>